<dbReference type="PANTHER" id="PTHR22789:SF0">
    <property type="entry name" value="3-OXO-TETRONATE 4-PHOSPHATE DECARBOXYLASE-RELATED"/>
    <property type="match status" value="1"/>
</dbReference>
<dbReference type="Pfam" id="PF00596">
    <property type="entry name" value="Aldolase_II"/>
    <property type="match status" value="1"/>
</dbReference>
<dbReference type="AlphaFoldDB" id="E8LIL9"/>
<evidence type="ECO:0000313" key="5">
    <source>
        <dbReference type="Proteomes" id="UP000018458"/>
    </source>
</evidence>
<dbReference type="Gene3D" id="3.40.225.10">
    <property type="entry name" value="Class II aldolase/adducin N-terminal domain"/>
    <property type="match status" value="1"/>
</dbReference>
<dbReference type="RefSeq" id="WP_009142743.1">
    <property type="nucleotide sequence ID" value="NZ_GL830963.1"/>
</dbReference>
<feature type="domain" description="Class II aldolase/adducin N-terminal" evidence="3">
    <location>
        <begin position="8"/>
        <end position="187"/>
    </location>
</feature>
<keyword evidence="5" id="KW-1185">Reference proteome</keyword>
<dbReference type="Proteomes" id="UP000018458">
    <property type="component" value="Unassembled WGS sequence"/>
</dbReference>
<dbReference type="InterPro" id="IPR050197">
    <property type="entry name" value="Aldolase_class_II_sugar_metab"/>
</dbReference>
<evidence type="ECO:0000256" key="2">
    <source>
        <dbReference type="ARBA" id="ARBA00023239"/>
    </source>
</evidence>
<gene>
    <name evidence="4" type="ORF">HMPREF9444_00524</name>
</gene>
<dbReference type="InterPro" id="IPR036409">
    <property type="entry name" value="Aldolase_II/adducin_N_sf"/>
</dbReference>
<comment type="caution">
    <text evidence="4">The sequence shown here is derived from an EMBL/GenBank/DDBJ whole genome shotgun (WGS) entry which is preliminary data.</text>
</comment>
<dbReference type="InterPro" id="IPR001303">
    <property type="entry name" value="Aldolase_II/adducin_N"/>
</dbReference>
<dbReference type="OrthoDB" id="5500703at2"/>
<keyword evidence="1" id="KW-0479">Metal-binding</keyword>
<accession>E8LIL9</accession>
<dbReference type="eggNOG" id="COG0235">
    <property type="taxonomic scope" value="Bacteria"/>
</dbReference>
<dbReference type="GO" id="GO:0016832">
    <property type="term" value="F:aldehyde-lyase activity"/>
    <property type="evidence" value="ECO:0007669"/>
    <property type="project" value="TreeGrafter"/>
</dbReference>
<dbReference type="GO" id="GO:0005829">
    <property type="term" value="C:cytosol"/>
    <property type="evidence" value="ECO:0007669"/>
    <property type="project" value="TreeGrafter"/>
</dbReference>
<sequence length="202" mass="22361">MNEAQIRDEIIFVCRQLRKKNLVNATHGNISARFDEKMLITPTGCDLETVQPEDLVTMDIKSGKVISDGNPSKEYAMHLFAYRERSDISGIVHAHSPNSVAVGCLPDTNPDNITPAYTLAFALFTKELPMIGYYKAGSHELAVKAVEKLKDHNAVLLAHHGLITISDTLTKAYYRLEEIEENSLIALQIGINGNKALDPDNL</sequence>
<evidence type="ECO:0000259" key="3">
    <source>
        <dbReference type="SMART" id="SM01007"/>
    </source>
</evidence>
<reference evidence="4 5" key="1">
    <citation type="submission" date="2011-01" db="EMBL/GenBank/DDBJ databases">
        <authorList>
            <person name="Weinstock G."/>
            <person name="Sodergren E."/>
            <person name="Clifton S."/>
            <person name="Fulton L."/>
            <person name="Fulton B."/>
            <person name="Courtney L."/>
            <person name="Fronick C."/>
            <person name="Harrison M."/>
            <person name="Strong C."/>
            <person name="Farmer C."/>
            <person name="Delahaunty K."/>
            <person name="Markovic C."/>
            <person name="Hall O."/>
            <person name="Minx P."/>
            <person name="Tomlinson C."/>
            <person name="Mitreva M."/>
            <person name="Hou S."/>
            <person name="Chen J."/>
            <person name="Wollam A."/>
            <person name="Pepin K.H."/>
            <person name="Johnson M."/>
            <person name="Bhonagiri V."/>
            <person name="Zhang X."/>
            <person name="Suruliraj S."/>
            <person name="Warren W."/>
            <person name="Chinwalla A."/>
            <person name="Mardis E.R."/>
            <person name="Wilson R.K."/>
        </authorList>
    </citation>
    <scope>NUCLEOTIDE SEQUENCE [LARGE SCALE GENOMIC DNA]</scope>
    <source>
        <strain evidence="5">DSM 22608 / JCM 16073 / KCTC 15190 / YIT 12066</strain>
    </source>
</reference>
<dbReference type="SUPFAM" id="SSF53639">
    <property type="entry name" value="AraD/HMP-PK domain-like"/>
    <property type="match status" value="1"/>
</dbReference>
<dbReference type="GO" id="GO:0019323">
    <property type="term" value="P:pentose catabolic process"/>
    <property type="evidence" value="ECO:0007669"/>
    <property type="project" value="TreeGrafter"/>
</dbReference>
<dbReference type="EMBL" id="AEVO01000025">
    <property type="protein sequence ID" value="EFY07618.1"/>
    <property type="molecule type" value="Genomic_DNA"/>
</dbReference>
<name>E8LIL9_SUCHY</name>
<dbReference type="GO" id="GO:0046872">
    <property type="term" value="F:metal ion binding"/>
    <property type="evidence" value="ECO:0007669"/>
    <property type="project" value="UniProtKB-KW"/>
</dbReference>
<protein>
    <submittedName>
        <fullName evidence="4">Class II Aldolase and Adducin domain protein</fullName>
    </submittedName>
</protein>
<proteinExistence type="predicted"/>
<dbReference type="STRING" id="762983.HMPREF9444_00524"/>
<organism evidence="4 5">
    <name type="scientific">Succinatimonas hippei (strain DSM 22608 / JCM 16073 / KCTC 15190 / YIT 12066)</name>
    <dbReference type="NCBI Taxonomy" id="762983"/>
    <lineage>
        <taxon>Bacteria</taxon>
        <taxon>Pseudomonadati</taxon>
        <taxon>Pseudomonadota</taxon>
        <taxon>Gammaproteobacteria</taxon>
        <taxon>Aeromonadales</taxon>
        <taxon>Succinivibrionaceae</taxon>
        <taxon>Succinatimonas</taxon>
    </lineage>
</organism>
<evidence type="ECO:0000256" key="1">
    <source>
        <dbReference type="ARBA" id="ARBA00022723"/>
    </source>
</evidence>
<evidence type="ECO:0000313" key="4">
    <source>
        <dbReference type="EMBL" id="EFY07618.1"/>
    </source>
</evidence>
<keyword evidence="2" id="KW-0456">Lyase</keyword>
<dbReference type="PANTHER" id="PTHR22789">
    <property type="entry name" value="FUCULOSE PHOSPHATE ALDOLASE"/>
    <property type="match status" value="1"/>
</dbReference>
<dbReference type="HOGENOM" id="CLU_006033_3_2_6"/>
<dbReference type="SMART" id="SM01007">
    <property type="entry name" value="Aldolase_II"/>
    <property type="match status" value="1"/>
</dbReference>